<dbReference type="AlphaFoldDB" id="A0A8S0SWH5"/>
<dbReference type="NCBIfam" id="TIGR01557">
    <property type="entry name" value="myb_SHAQKYF"/>
    <property type="match status" value="1"/>
</dbReference>
<dbReference type="GO" id="GO:0003677">
    <property type="term" value="F:DNA binding"/>
    <property type="evidence" value="ECO:0007669"/>
    <property type="project" value="UniProtKB-KW"/>
</dbReference>
<dbReference type="Pfam" id="PF26575">
    <property type="entry name" value="HHO5_N"/>
    <property type="match status" value="1"/>
</dbReference>
<name>A0A8S0SWH5_OLEEU</name>
<dbReference type="PANTHER" id="PTHR31003">
    <property type="entry name" value="MYB FAMILY TRANSCRIPTION FACTOR"/>
    <property type="match status" value="1"/>
</dbReference>
<dbReference type="InterPro" id="IPR006447">
    <property type="entry name" value="Myb_dom_plants"/>
</dbReference>
<dbReference type="InterPro" id="IPR009057">
    <property type="entry name" value="Homeodomain-like_sf"/>
</dbReference>
<proteinExistence type="predicted"/>
<evidence type="ECO:0000256" key="2">
    <source>
        <dbReference type="ARBA" id="ARBA00023015"/>
    </source>
</evidence>
<comment type="caution">
    <text evidence="8">The sequence shown here is derived from an EMBL/GenBank/DDBJ whole genome shotgun (WGS) entry which is preliminary data.</text>
</comment>
<dbReference type="GO" id="GO:0005634">
    <property type="term" value="C:nucleus"/>
    <property type="evidence" value="ECO:0007669"/>
    <property type="project" value="UniProtKB-SubCell"/>
</dbReference>
<dbReference type="GO" id="GO:0003700">
    <property type="term" value="F:DNA-binding transcription factor activity"/>
    <property type="evidence" value="ECO:0007669"/>
    <property type="project" value="InterPro"/>
</dbReference>
<feature type="domain" description="HTH myb-type" evidence="7">
    <location>
        <begin position="233"/>
        <end position="293"/>
    </location>
</feature>
<dbReference type="InterPro" id="IPR017930">
    <property type="entry name" value="Myb_dom"/>
</dbReference>
<feature type="compositionally biased region" description="Polar residues" evidence="6">
    <location>
        <begin position="313"/>
        <end position="323"/>
    </location>
</feature>
<dbReference type="InterPro" id="IPR058673">
    <property type="entry name" value="HHO5-like_N"/>
</dbReference>
<dbReference type="OrthoDB" id="1908613at2759"/>
<evidence type="ECO:0000313" key="8">
    <source>
        <dbReference type="EMBL" id="CAA2996559.1"/>
    </source>
</evidence>
<evidence type="ECO:0000259" key="7">
    <source>
        <dbReference type="PROSITE" id="PS51294"/>
    </source>
</evidence>
<reference evidence="8 9" key="1">
    <citation type="submission" date="2019-12" db="EMBL/GenBank/DDBJ databases">
        <authorList>
            <person name="Alioto T."/>
            <person name="Alioto T."/>
            <person name="Gomez Garrido J."/>
        </authorList>
    </citation>
    <scope>NUCLEOTIDE SEQUENCE [LARGE SCALE GENOMIC DNA]</scope>
</reference>
<sequence length="367" mass="41908">MFSLCKITNTNKYIYKKQAKDLKKKKRILKKELKMNDDLSMVFSITVPRKFSEILKEVSFIDDFSKKLSKLEFYVHALELEMSKIDAFKCELPYSMSLLKDAIEILKEEGLQWKGKDVEPVMEFSLKSNYEEDGGVKRSNDCIDKKKWMSSAQLWSTPVHYGNNFDIRNQDSILHQKLTSNQEENGKGKENKFVPFQKTCHGTVEEEKGMIMPVHSLSLSISGNCRAQQQHQLQKKHRRCWSPELHKIFVSALRQLGGALVATPKQIREHMKVDGLTNGEVKSHLQKYRLHIRKLPTLSPDVSSCSRLTQDQCKANAAQSGSPQGPLRPGGSPKGLSATGRNSMEEDDDKSESHNWKAPLQKPVEEQ</sequence>
<dbReference type="SUPFAM" id="SSF46689">
    <property type="entry name" value="Homeodomain-like"/>
    <property type="match status" value="1"/>
</dbReference>
<evidence type="ECO:0000256" key="6">
    <source>
        <dbReference type="SAM" id="MobiDB-lite"/>
    </source>
</evidence>
<comment type="subcellular location">
    <subcellularLocation>
        <location evidence="1">Nucleus</location>
    </subcellularLocation>
</comment>
<dbReference type="PANTHER" id="PTHR31003:SF22">
    <property type="entry name" value="TRANSCRIPTION FACTOR HHO5"/>
    <property type="match status" value="1"/>
</dbReference>
<dbReference type="PROSITE" id="PS51294">
    <property type="entry name" value="HTH_MYB"/>
    <property type="match status" value="1"/>
</dbReference>
<keyword evidence="4" id="KW-0804">Transcription</keyword>
<evidence type="ECO:0000256" key="4">
    <source>
        <dbReference type="ARBA" id="ARBA00023163"/>
    </source>
</evidence>
<dbReference type="InterPro" id="IPR001005">
    <property type="entry name" value="SANT/Myb"/>
</dbReference>
<dbReference type="Proteomes" id="UP000594638">
    <property type="component" value="Unassembled WGS sequence"/>
</dbReference>
<organism evidence="8 9">
    <name type="scientific">Olea europaea subsp. europaea</name>
    <dbReference type="NCBI Taxonomy" id="158383"/>
    <lineage>
        <taxon>Eukaryota</taxon>
        <taxon>Viridiplantae</taxon>
        <taxon>Streptophyta</taxon>
        <taxon>Embryophyta</taxon>
        <taxon>Tracheophyta</taxon>
        <taxon>Spermatophyta</taxon>
        <taxon>Magnoliopsida</taxon>
        <taxon>eudicotyledons</taxon>
        <taxon>Gunneridae</taxon>
        <taxon>Pentapetalae</taxon>
        <taxon>asterids</taxon>
        <taxon>lamiids</taxon>
        <taxon>Lamiales</taxon>
        <taxon>Oleaceae</taxon>
        <taxon>Oleeae</taxon>
        <taxon>Olea</taxon>
    </lineage>
</organism>
<keyword evidence="3" id="KW-0238">DNA-binding</keyword>
<keyword evidence="9" id="KW-1185">Reference proteome</keyword>
<evidence type="ECO:0000313" key="9">
    <source>
        <dbReference type="Proteomes" id="UP000594638"/>
    </source>
</evidence>
<evidence type="ECO:0000256" key="3">
    <source>
        <dbReference type="ARBA" id="ARBA00023125"/>
    </source>
</evidence>
<keyword evidence="2" id="KW-0805">Transcription regulation</keyword>
<evidence type="ECO:0000256" key="1">
    <source>
        <dbReference type="ARBA" id="ARBA00004123"/>
    </source>
</evidence>
<feature type="region of interest" description="Disordered" evidence="6">
    <location>
        <begin position="313"/>
        <end position="367"/>
    </location>
</feature>
<dbReference type="InterPro" id="IPR044787">
    <property type="entry name" value="HHO5-like"/>
</dbReference>
<dbReference type="EMBL" id="CACTIH010005529">
    <property type="protein sequence ID" value="CAA2996559.1"/>
    <property type="molecule type" value="Genomic_DNA"/>
</dbReference>
<dbReference type="Gene3D" id="1.10.10.60">
    <property type="entry name" value="Homeodomain-like"/>
    <property type="match status" value="1"/>
</dbReference>
<protein>
    <submittedName>
        <fullName evidence="8">Transcription factor HHO5-like</fullName>
    </submittedName>
</protein>
<dbReference type="Pfam" id="PF00249">
    <property type="entry name" value="Myb_DNA-binding"/>
    <property type="match status" value="1"/>
</dbReference>
<gene>
    <name evidence="8" type="ORF">OLEA9_A026804</name>
</gene>
<evidence type="ECO:0000256" key="5">
    <source>
        <dbReference type="ARBA" id="ARBA00023242"/>
    </source>
</evidence>
<keyword evidence="5" id="KW-0539">Nucleus</keyword>
<dbReference type="FunFam" id="1.10.10.60:FF:000007">
    <property type="entry name" value="Two-component response regulator"/>
    <property type="match status" value="1"/>
</dbReference>
<accession>A0A8S0SWH5</accession>
<dbReference type="Gramene" id="OE9A026804T1">
    <property type="protein sequence ID" value="OE9A026804C1"/>
    <property type="gene ID" value="OE9A026804"/>
</dbReference>